<protein>
    <submittedName>
        <fullName evidence="1">Uncharacterized protein</fullName>
    </submittedName>
</protein>
<dbReference type="Proteomes" id="UP000281084">
    <property type="component" value="Unassembled WGS sequence"/>
</dbReference>
<keyword evidence="3" id="KW-1185">Reference proteome</keyword>
<name>A0A3A8G7L3_9GAMM</name>
<evidence type="ECO:0000313" key="1">
    <source>
        <dbReference type="EMBL" id="RKG53956.1"/>
    </source>
</evidence>
<evidence type="ECO:0000313" key="2">
    <source>
        <dbReference type="EMBL" id="RLL49248.1"/>
    </source>
</evidence>
<dbReference type="EMBL" id="RCHE01000004">
    <property type="protein sequence ID" value="RLL49248.1"/>
    <property type="molecule type" value="Genomic_DNA"/>
</dbReference>
<dbReference type="Proteomes" id="UP000273105">
    <property type="component" value="Unassembled WGS sequence"/>
</dbReference>
<dbReference type="RefSeq" id="WP_120367160.1">
    <property type="nucleotide sequence ID" value="NZ_RAXZ01000005.1"/>
</dbReference>
<organism evidence="1 4">
    <name type="scientific">Acinetobacter cumulans</name>
    <dbReference type="NCBI Taxonomy" id="2136182"/>
    <lineage>
        <taxon>Bacteria</taxon>
        <taxon>Pseudomonadati</taxon>
        <taxon>Pseudomonadota</taxon>
        <taxon>Gammaproteobacteria</taxon>
        <taxon>Moraxellales</taxon>
        <taxon>Moraxellaceae</taxon>
        <taxon>Acinetobacter</taxon>
    </lineage>
</organism>
<evidence type="ECO:0000313" key="4">
    <source>
        <dbReference type="Proteomes" id="UP000281084"/>
    </source>
</evidence>
<gene>
    <name evidence="1" type="ORF">D7V64_05990</name>
    <name evidence="2" type="ORF">D9K79_02770</name>
</gene>
<reference evidence="2 3" key="1">
    <citation type="submission" date="2018-09" db="EMBL/GenBank/DDBJ databases">
        <title>The draft genome of Acinetobacter sp. strains.</title>
        <authorList>
            <person name="Qin J."/>
            <person name="Feng Y."/>
            <person name="Zong Z."/>
        </authorList>
    </citation>
    <scope>NUCLEOTIDE SEQUENCE [LARGE SCALE GENOMIC DNA]</scope>
    <source>
        <strain evidence="2 3">WCHAc060001</strain>
    </source>
</reference>
<proteinExistence type="predicted"/>
<reference evidence="1 4" key="2">
    <citation type="submission" date="2018-09" db="EMBL/GenBank/DDBJ databases">
        <title>The draft genome of Acinetobacter spp. strains.</title>
        <authorList>
            <person name="Qin J."/>
            <person name="Feng Y."/>
            <person name="Zong Z."/>
        </authorList>
    </citation>
    <scope>NUCLEOTIDE SEQUENCE [LARGE SCALE GENOMIC DNA]</scope>
    <source>
        <strain evidence="1 4">WCHAc060002</strain>
    </source>
</reference>
<dbReference type="EMBL" id="RAXZ01000005">
    <property type="protein sequence ID" value="RKG53956.1"/>
    <property type="molecule type" value="Genomic_DNA"/>
</dbReference>
<accession>A0A3A8G7L3</accession>
<evidence type="ECO:0000313" key="3">
    <source>
        <dbReference type="Proteomes" id="UP000273105"/>
    </source>
</evidence>
<dbReference type="AlphaFoldDB" id="A0A3A8G7L3"/>
<sequence length="253" mass="29015">MWKKIRILCLLIVLGIVALNAYRDKNQDWNKPVFVLLHPINADGLATTQTYIQHLSERDLDGAQQYLQNYAQQFRGQPTYFYFRLGRELKQLPPKVPDQANILDVMLWSLKFRFYAWNNQQKSDGPASLTLYLNYYDPRQTRELKHSTALENGRIGSVNLFASKKQSAQNKIVLVHELLHAFGATDKYDLATGQPIFPQGYAYPEQLPRYPQAKAELMAGHIPVSATQSKMPEHLAQTLINTQTAQEVGWLKP</sequence>
<comment type="caution">
    <text evidence="1">The sequence shown here is derived from an EMBL/GenBank/DDBJ whole genome shotgun (WGS) entry which is preliminary data.</text>
</comment>